<dbReference type="Proteomes" id="UP000679179">
    <property type="component" value="Unassembled WGS sequence"/>
</dbReference>
<sequence length="245" mass="27106">MIKCEKCGISNEDNSPFCSECGDKLSRMALNYSEKEKFQNGSFVALGDNEIRVKTYHCTTMKKPQGEGYLTVTNKRVIFHGYGKFGGGRSRIVSEVPIESVSGIGFYYGKGLNIPFIILGVILSFLSLYMLLSLDKAEEISTFIELLIGLLLACLCLRNSRKCFYNIWVYSSGASSTPIDFGNSTFSSKITGQAGLMSIVADVSEDTELLMKELGALVLDLKTMGDYAISKWLPSYEEQKSENSE</sequence>
<dbReference type="AlphaFoldDB" id="A0A919S150"/>
<evidence type="ECO:0000313" key="3">
    <source>
        <dbReference type="Proteomes" id="UP000679179"/>
    </source>
</evidence>
<keyword evidence="1" id="KW-0472">Membrane</keyword>
<keyword evidence="1" id="KW-0812">Transmembrane</keyword>
<accession>A0A919S150</accession>
<name>A0A919S150_9CLOT</name>
<evidence type="ECO:0000256" key="1">
    <source>
        <dbReference type="SAM" id="Phobius"/>
    </source>
</evidence>
<reference evidence="2" key="1">
    <citation type="submission" date="2021-03" db="EMBL/GenBank/DDBJ databases">
        <title>Taxonomic study of Clostridium polyendosporum from meadow-gley soil under rice.</title>
        <authorList>
            <person name="Kobayashi H."/>
            <person name="Tanizawa Y."/>
            <person name="Yagura M."/>
        </authorList>
    </citation>
    <scope>NUCLEOTIDE SEQUENCE</scope>
    <source>
        <strain evidence="2">JCM 30710</strain>
    </source>
</reference>
<comment type="caution">
    <text evidence="2">The sequence shown here is derived from an EMBL/GenBank/DDBJ whole genome shotgun (WGS) entry which is preliminary data.</text>
</comment>
<dbReference type="RefSeq" id="WP_212905012.1">
    <property type="nucleotide sequence ID" value="NZ_BOPZ01000034.1"/>
</dbReference>
<gene>
    <name evidence="2" type="ORF">CPJCM30710_30010</name>
</gene>
<dbReference type="EMBL" id="BOPZ01000034">
    <property type="protein sequence ID" value="GIM30335.1"/>
    <property type="molecule type" value="Genomic_DNA"/>
</dbReference>
<keyword evidence="3" id="KW-1185">Reference proteome</keyword>
<feature type="transmembrane region" description="Helical" evidence="1">
    <location>
        <begin position="112"/>
        <end position="134"/>
    </location>
</feature>
<organism evidence="2 3">
    <name type="scientific">Clostridium polyendosporum</name>
    <dbReference type="NCBI Taxonomy" id="69208"/>
    <lineage>
        <taxon>Bacteria</taxon>
        <taxon>Bacillati</taxon>
        <taxon>Bacillota</taxon>
        <taxon>Clostridia</taxon>
        <taxon>Eubacteriales</taxon>
        <taxon>Clostridiaceae</taxon>
        <taxon>Clostridium</taxon>
    </lineage>
</organism>
<protein>
    <recommendedName>
        <fullName evidence="4">Zinc-ribbon domain-containing protein</fullName>
    </recommendedName>
</protein>
<feature type="transmembrane region" description="Helical" evidence="1">
    <location>
        <begin position="140"/>
        <end position="157"/>
    </location>
</feature>
<proteinExistence type="predicted"/>
<evidence type="ECO:0000313" key="2">
    <source>
        <dbReference type="EMBL" id="GIM30335.1"/>
    </source>
</evidence>
<keyword evidence="1" id="KW-1133">Transmembrane helix</keyword>
<evidence type="ECO:0008006" key="4">
    <source>
        <dbReference type="Google" id="ProtNLM"/>
    </source>
</evidence>